<dbReference type="Proteomes" id="UP001054902">
    <property type="component" value="Unassembled WGS sequence"/>
</dbReference>
<keyword evidence="2" id="KW-0813">Transport</keyword>
<keyword evidence="5" id="KW-0676">Redox-active center</keyword>
<evidence type="ECO:0000313" key="8">
    <source>
        <dbReference type="Proteomes" id="UP001054902"/>
    </source>
</evidence>
<accession>A0AAD3CE58</accession>
<dbReference type="Gene3D" id="3.40.30.10">
    <property type="entry name" value="Glutaredoxin"/>
    <property type="match status" value="1"/>
</dbReference>
<dbReference type="EMBL" id="BLLK01000019">
    <property type="protein sequence ID" value="GFH44452.1"/>
    <property type="molecule type" value="Genomic_DNA"/>
</dbReference>
<name>A0AAD3CE58_9STRA</name>
<dbReference type="AlphaFoldDB" id="A0AAD3CE58"/>
<dbReference type="CDD" id="cd02066">
    <property type="entry name" value="GRX_family"/>
    <property type="match status" value="1"/>
</dbReference>
<proteinExistence type="inferred from homology"/>
<feature type="signal peptide" evidence="6">
    <location>
        <begin position="1"/>
        <end position="18"/>
    </location>
</feature>
<dbReference type="PROSITE" id="PS51354">
    <property type="entry name" value="GLUTAREDOXIN_2"/>
    <property type="match status" value="1"/>
</dbReference>
<evidence type="ECO:0000256" key="3">
    <source>
        <dbReference type="ARBA" id="ARBA00022982"/>
    </source>
</evidence>
<dbReference type="PANTHER" id="PTHR46679">
    <property type="match status" value="1"/>
</dbReference>
<keyword evidence="4" id="KW-1015">Disulfide bond</keyword>
<feature type="chain" id="PRO_5041899893" evidence="6">
    <location>
        <begin position="19"/>
        <end position="184"/>
    </location>
</feature>
<reference evidence="7 8" key="1">
    <citation type="journal article" date="2021" name="Sci. Rep.">
        <title>The genome of the diatom Chaetoceros tenuissimus carries an ancient integrated fragment of an extant virus.</title>
        <authorList>
            <person name="Hongo Y."/>
            <person name="Kimura K."/>
            <person name="Takaki Y."/>
            <person name="Yoshida Y."/>
            <person name="Baba S."/>
            <person name="Kobayashi G."/>
            <person name="Nagasaki K."/>
            <person name="Hano T."/>
            <person name="Tomaru Y."/>
        </authorList>
    </citation>
    <scope>NUCLEOTIDE SEQUENCE [LARGE SCALE GENOMIC DNA]</scope>
    <source>
        <strain evidence="7 8">NIES-3715</strain>
    </source>
</reference>
<keyword evidence="6" id="KW-0732">Signal</keyword>
<evidence type="ECO:0000256" key="6">
    <source>
        <dbReference type="SAM" id="SignalP"/>
    </source>
</evidence>
<dbReference type="PANTHER" id="PTHR46679:SF1">
    <property type="entry name" value="GLUTAREDOXIN-2, MITOCHONDRIAL"/>
    <property type="match status" value="1"/>
</dbReference>
<organism evidence="7 8">
    <name type="scientific">Chaetoceros tenuissimus</name>
    <dbReference type="NCBI Taxonomy" id="426638"/>
    <lineage>
        <taxon>Eukaryota</taxon>
        <taxon>Sar</taxon>
        <taxon>Stramenopiles</taxon>
        <taxon>Ochrophyta</taxon>
        <taxon>Bacillariophyta</taxon>
        <taxon>Coscinodiscophyceae</taxon>
        <taxon>Chaetocerotophycidae</taxon>
        <taxon>Chaetocerotales</taxon>
        <taxon>Chaetocerotaceae</taxon>
        <taxon>Chaetoceros</taxon>
    </lineage>
</organism>
<evidence type="ECO:0000256" key="2">
    <source>
        <dbReference type="ARBA" id="ARBA00022448"/>
    </source>
</evidence>
<evidence type="ECO:0000256" key="5">
    <source>
        <dbReference type="ARBA" id="ARBA00023284"/>
    </source>
</evidence>
<gene>
    <name evidence="7" type="ORF">CTEN210_00926</name>
</gene>
<sequence>MKNLSIISLAALAASASAYAPNPVINVGAKGMSLLKPIFKLEAELQAAALGTIAKIDKEEVINEIQETARTNKALIYTYGLSPFSSEAVAILEGTDYEFTQIELGAEWFLLGGKESVARVAMSEMLDSGATSLPKVFIGGECIGGCAELAELKESGELEAMLSKAGVRKNGQVDEPEKKFFGLF</sequence>
<protein>
    <submittedName>
        <fullName evidence="7">Glutaredoxin</fullName>
    </submittedName>
</protein>
<comment type="caution">
    <text evidence="7">The sequence shown here is derived from an EMBL/GenBank/DDBJ whole genome shotgun (WGS) entry which is preliminary data.</text>
</comment>
<keyword evidence="3" id="KW-0249">Electron transport</keyword>
<dbReference type="GO" id="GO:0015035">
    <property type="term" value="F:protein-disulfide reductase activity"/>
    <property type="evidence" value="ECO:0007669"/>
    <property type="project" value="TreeGrafter"/>
</dbReference>
<evidence type="ECO:0000256" key="4">
    <source>
        <dbReference type="ARBA" id="ARBA00023157"/>
    </source>
</evidence>
<dbReference type="SUPFAM" id="SSF52833">
    <property type="entry name" value="Thioredoxin-like"/>
    <property type="match status" value="1"/>
</dbReference>
<evidence type="ECO:0000313" key="7">
    <source>
        <dbReference type="EMBL" id="GFH44452.1"/>
    </source>
</evidence>
<keyword evidence="8" id="KW-1185">Reference proteome</keyword>
<comment type="similarity">
    <text evidence="1">Belongs to the glutaredoxin family.</text>
</comment>
<evidence type="ECO:0000256" key="1">
    <source>
        <dbReference type="ARBA" id="ARBA00007787"/>
    </source>
</evidence>
<dbReference type="GO" id="GO:0005739">
    <property type="term" value="C:mitochondrion"/>
    <property type="evidence" value="ECO:0007669"/>
    <property type="project" value="TreeGrafter"/>
</dbReference>
<dbReference type="InterPro" id="IPR036249">
    <property type="entry name" value="Thioredoxin-like_sf"/>
</dbReference>